<name>A0A7W6FPD8_9SPHN</name>
<dbReference type="CDD" id="cd07185">
    <property type="entry name" value="OmpA_C-like"/>
    <property type="match status" value="1"/>
</dbReference>
<dbReference type="Pfam" id="PF13677">
    <property type="entry name" value="MotB_plug"/>
    <property type="match status" value="1"/>
</dbReference>
<dbReference type="Pfam" id="PF00691">
    <property type="entry name" value="OmpA"/>
    <property type="match status" value="1"/>
</dbReference>
<comment type="caution">
    <text evidence="11">The sequence shown here is derived from an EMBL/GenBank/DDBJ whole genome shotgun (WGS) entry which is preliminary data.</text>
</comment>
<evidence type="ECO:0000256" key="9">
    <source>
        <dbReference type="SAM" id="Phobius"/>
    </source>
</evidence>
<dbReference type="PANTHER" id="PTHR30329:SF21">
    <property type="entry name" value="LIPOPROTEIN YIAD-RELATED"/>
    <property type="match status" value="1"/>
</dbReference>
<evidence type="ECO:0000256" key="6">
    <source>
        <dbReference type="ARBA" id="ARBA00023136"/>
    </source>
</evidence>
<evidence type="ECO:0000256" key="2">
    <source>
        <dbReference type="ARBA" id="ARBA00008914"/>
    </source>
</evidence>
<evidence type="ECO:0000256" key="5">
    <source>
        <dbReference type="ARBA" id="ARBA00022989"/>
    </source>
</evidence>
<feature type="transmembrane region" description="Helical" evidence="9">
    <location>
        <begin position="37"/>
        <end position="56"/>
    </location>
</feature>
<dbReference type="Proteomes" id="UP000571950">
    <property type="component" value="Unassembled WGS sequence"/>
</dbReference>
<dbReference type="InterPro" id="IPR036737">
    <property type="entry name" value="OmpA-like_sf"/>
</dbReference>
<comment type="similarity">
    <text evidence="2">Belongs to the MotB family.</text>
</comment>
<organism evidence="11 12">
    <name type="scientific">Sphingobium jiangsuense</name>
    <dbReference type="NCBI Taxonomy" id="870476"/>
    <lineage>
        <taxon>Bacteria</taxon>
        <taxon>Pseudomonadati</taxon>
        <taxon>Pseudomonadota</taxon>
        <taxon>Alphaproteobacteria</taxon>
        <taxon>Sphingomonadales</taxon>
        <taxon>Sphingomonadaceae</taxon>
        <taxon>Sphingobium</taxon>
    </lineage>
</organism>
<keyword evidence="4 9" id="KW-0812">Transmembrane</keyword>
<dbReference type="RefSeq" id="WP_188070513.1">
    <property type="nucleotide sequence ID" value="NZ_BSPS01000022.1"/>
</dbReference>
<keyword evidence="3" id="KW-1003">Cell membrane</keyword>
<protein>
    <submittedName>
        <fullName evidence="11">Chemotaxis protein MotB</fullName>
    </submittedName>
</protein>
<dbReference type="GO" id="GO:0005886">
    <property type="term" value="C:plasma membrane"/>
    <property type="evidence" value="ECO:0007669"/>
    <property type="project" value="UniProtKB-SubCell"/>
</dbReference>
<feature type="domain" description="OmpA-like" evidence="10">
    <location>
        <begin position="170"/>
        <end position="293"/>
    </location>
</feature>
<reference evidence="11 12" key="1">
    <citation type="submission" date="2020-08" db="EMBL/GenBank/DDBJ databases">
        <title>Genomic Encyclopedia of Type Strains, Phase IV (KMG-IV): sequencing the most valuable type-strain genomes for metagenomic binning, comparative biology and taxonomic classification.</title>
        <authorList>
            <person name="Goeker M."/>
        </authorList>
    </citation>
    <scope>NUCLEOTIDE SEQUENCE [LARGE SCALE GENOMIC DNA]</scope>
    <source>
        <strain evidence="11 12">DSM 26189</strain>
    </source>
</reference>
<feature type="compositionally biased region" description="Basic and acidic residues" evidence="8">
    <location>
        <begin position="118"/>
        <end position="132"/>
    </location>
</feature>
<dbReference type="SUPFAM" id="SSF103088">
    <property type="entry name" value="OmpA-like"/>
    <property type="match status" value="1"/>
</dbReference>
<gene>
    <name evidence="11" type="ORF">GGR43_000645</name>
</gene>
<dbReference type="InterPro" id="IPR025713">
    <property type="entry name" value="MotB-like_N_dom"/>
</dbReference>
<comment type="subcellular location">
    <subcellularLocation>
        <location evidence="1">Cell membrane</location>
        <topology evidence="1">Single-pass membrane protein</topology>
    </subcellularLocation>
</comment>
<evidence type="ECO:0000256" key="8">
    <source>
        <dbReference type="SAM" id="MobiDB-lite"/>
    </source>
</evidence>
<evidence type="ECO:0000259" key="10">
    <source>
        <dbReference type="PROSITE" id="PS51123"/>
    </source>
</evidence>
<dbReference type="PROSITE" id="PS51123">
    <property type="entry name" value="OMPA_2"/>
    <property type="match status" value="1"/>
</dbReference>
<feature type="region of interest" description="Disordered" evidence="8">
    <location>
        <begin position="294"/>
        <end position="357"/>
    </location>
</feature>
<sequence length="357" mass="38094">MADAGKKGANEPEPRPIIVKKIIADGHGGHHGGAWKVAYADFVTAMMAFFLLMWLLGATTEKQRKGIADYFTPTLVQMKQGSAGANGMFGGDSFTAKDNYPTSGGQGTLSITIPRDATGVKDRGGKNHKDRVAEDRAKFEQVKEQLERKLASSVALRKLARNVRLTETREGLRIDLIDEADFAMFGMGTDRLVPQARSLIGEVAKVISGVPNNVIVRGHTDGLPYAAGRTMNNWLLSSARAEATRKALADNGIGNGRFMKIEGVADRDPFIVNDIYDPRNRRMSIILAWSQSPSAEGGGSGSAATPAPAPPQTRAEANRRMLDMGGTDLPDGAVPINALPSGVASGKVGDTVRKSSH</sequence>
<dbReference type="InterPro" id="IPR050330">
    <property type="entry name" value="Bact_OuterMem_StrucFunc"/>
</dbReference>
<keyword evidence="12" id="KW-1185">Reference proteome</keyword>
<evidence type="ECO:0000256" key="7">
    <source>
        <dbReference type="PROSITE-ProRule" id="PRU00473"/>
    </source>
</evidence>
<dbReference type="InterPro" id="IPR006665">
    <property type="entry name" value="OmpA-like"/>
</dbReference>
<accession>A0A7W6FPD8</accession>
<dbReference type="Gene3D" id="3.30.1330.60">
    <property type="entry name" value="OmpA-like domain"/>
    <property type="match status" value="1"/>
</dbReference>
<evidence type="ECO:0000256" key="3">
    <source>
        <dbReference type="ARBA" id="ARBA00022475"/>
    </source>
</evidence>
<keyword evidence="6 7" id="KW-0472">Membrane</keyword>
<evidence type="ECO:0000313" key="12">
    <source>
        <dbReference type="Proteomes" id="UP000571950"/>
    </source>
</evidence>
<proteinExistence type="inferred from homology"/>
<feature type="region of interest" description="Disordered" evidence="8">
    <location>
        <begin position="105"/>
        <end position="132"/>
    </location>
</feature>
<dbReference type="PANTHER" id="PTHR30329">
    <property type="entry name" value="STATOR ELEMENT OF FLAGELLAR MOTOR COMPLEX"/>
    <property type="match status" value="1"/>
</dbReference>
<dbReference type="AlphaFoldDB" id="A0A7W6FPD8"/>
<dbReference type="EMBL" id="JACIDT010000002">
    <property type="protein sequence ID" value="MBB3924944.1"/>
    <property type="molecule type" value="Genomic_DNA"/>
</dbReference>
<keyword evidence="5 9" id="KW-1133">Transmembrane helix</keyword>
<evidence type="ECO:0000256" key="1">
    <source>
        <dbReference type="ARBA" id="ARBA00004162"/>
    </source>
</evidence>
<evidence type="ECO:0000313" key="11">
    <source>
        <dbReference type="EMBL" id="MBB3924944.1"/>
    </source>
</evidence>
<evidence type="ECO:0000256" key="4">
    <source>
        <dbReference type="ARBA" id="ARBA00022692"/>
    </source>
</evidence>